<accession>A0ABP9YPE1</accession>
<reference evidence="2 3" key="1">
    <citation type="submission" date="2024-04" db="EMBL/GenBank/DDBJ databases">
        <title>genome sequences of Mucor flavus KT1a and Helicostylum pulchrum KT1b strains isolated from the surface of a dry-aged beef.</title>
        <authorList>
            <person name="Toyotome T."/>
            <person name="Hosono M."/>
            <person name="Torimaru M."/>
            <person name="Fukuda K."/>
            <person name="Mikami N."/>
        </authorList>
    </citation>
    <scope>NUCLEOTIDE SEQUENCE [LARGE SCALE GENOMIC DNA]</scope>
    <source>
        <strain evidence="2 3">KT1a</strain>
    </source>
</reference>
<dbReference type="InterPro" id="IPR027417">
    <property type="entry name" value="P-loop_NTPase"/>
</dbReference>
<dbReference type="InterPro" id="IPR006549">
    <property type="entry name" value="HAD-SF_hydro_IIIA"/>
</dbReference>
<feature type="region of interest" description="Disordered" evidence="1">
    <location>
        <begin position="1"/>
        <end position="32"/>
    </location>
</feature>
<evidence type="ECO:0000313" key="3">
    <source>
        <dbReference type="Proteomes" id="UP001473302"/>
    </source>
</evidence>
<name>A0ABP9YPE1_9FUNG</name>
<organism evidence="2 3">
    <name type="scientific">Mucor flavus</name>
    <dbReference type="NCBI Taxonomy" id="439312"/>
    <lineage>
        <taxon>Eukaryota</taxon>
        <taxon>Fungi</taxon>
        <taxon>Fungi incertae sedis</taxon>
        <taxon>Mucoromycota</taxon>
        <taxon>Mucoromycotina</taxon>
        <taxon>Mucoromycetes</taxon>
        <taxon>Mucorales</taxon>
        <taxon>Mucorineae</taxon>
        <taxon>Mucoraceae</taxon>
        <taxon>Mucor</taxon>
    </lineage>
</organism>
<dbReference type="Pfam" id="PF08645">
    <property type="entry name" value="PNK3P"/>
    <property type="match status" value="1"/>
</dbReference>
<feature type="compositionally biased region" description="Basic and acidic residues" evidence="1">
    <location>
        <begin position="1"/>
        <end position="14"/>
    </location>
</feature>
<feature type="compositionally biased region" description="Polar residues" evidence="1">
    <location>
        <begin position="18"/>
        <end position="32"/>
    </location>
</feature>
<dbReference type="SUPFAM" id="SSF56784">
    <property type="entry name" value="HAD-like"/>
    <property type="match status" value="1"/>
</dbReference>
<dbReference type="Gene3D" id="3.40.50.1000">
    <property type="entry name" value="HAD superfamily/HAD-like"/>
    <property type="match status" value="1"/>
</dbReference>
<evidence type="ECO:0000313" key="2">
    <source>
        <dbReference type="EMBL" id="GAA5808687.1"/>
    </source>
</evidence>
<dbReference type="InterPro" id="IPR006551">
    <property type="entry name" value="Polynucleotide_phosphatase"/>
</dbReference>
<protein>
    <submittedName>
        <fullName evidence="2">Uncharacterized protein</fullName>
    </submittedName>
</protein>
<dbReference type="InterPro" id="IPR023214">
    <property type="entry name" value="HAD_sf"/>
</dbReference>
<dbReference type="NCBIfam" id="TIGR01664">
    <property type="entry name" value="DNA-3'-Pase"/>
    <property type="match status" value="1"/>
</dbReference>
<dbReference type="NCBIfam" id="TIGR01662">
    <property type="entry name" value="HAD-SF-IIIA"/>
    <property type="match status" value="1"/>
</dbReference>
<proteinExistence type="predicted"/>
<dbReference type="CDD" id="cd01625">
    <property type="entry name" value="HAD_PNP"/>
    <property type="match status" value="1"/>
</dbReference>
<dbReference type="Proteomes" id="UP001473302">
    <property type="component" value="Unassembled WGS sequence"/>
</dbReference>
<gene>
    <name evidence="2" type="ORF">MFLAVUS_002081</name>
</gene>
<comment type="caution">
    <text evidence="2">The sequence shown here is derived from an EMBL/GenBank/DDBJ whole genome shotgun (WGS) entry which is preliminary data.</text>
</comment>
<dbReference type="Gene3D" id="3.40.50.300">
    <property type="entry name" value="P-loop containing nucleotide triphosphate hydrolases"/>
    <property type="match status" value="1"/>
</dbReference>
<dbReference type="Pfam" id="PF13671">
    <property type="entry name" value="AAA_33"/>
    <property type="match status" value="1"/>
</dbReference>
<sequence>MKRESTTEDKDITKKQKPTSLEPATTTKPESITSHPFFDMKKTIKWVHSLESVLIAKTKGSEVSKNKVAAFDLDGTLITTKSGNTYAKNESDWKWWHASVPQKMKSLHNEGFKIVLFSNQNGLNSDKKINSFKYKIETILDQVDIPVIFLAALKKDRYRKPMIGMWDWFVENNQEPIDKSLCFYVGDAAGRQANWKPNYKKDHSCCDRKFADNIQINFFTPEEYFLNEPKAEFHWGGFHPKQHLVLDVPLYTPDTPLVVKEPELIICIGYPASGKSSFVKTHIVPHGYVYVNQDTLKTRDKCVKACKQALSEGKSVVIDNTNPEASTRNLYIKLAKEADVPVRCFYFGDNEDLAQHNNYYRALYKSEEKRDVLSIIAYRTFKSKLQEPTVQEGYTEVKRIQFKFNSPSKQDTDAWSQWWV</sequence>
<evidence type="ECO:0000256" key="1">
    <source>
        <dbReference type="SAM" id="MobiDB-lite"/>
    </source>
</evidence>
<dbReference type="SUPFAM" id="SSF52540">
    <property type="entry name" value="P-loop containing nucleoside triphosphate hydrolases"/>
    <property type="match status" value="1"/>
</dbReference>
<dbReference type="InterPro" id="IPR013954">
    <property type="entry name" value="PNK3P"/>
</dbReference>
<dbReference type="PANTHER" id="PTHR12083:SF9">
    <property type="entry name" value="BIFUNCTIONAL POLYNUCLEOTIDE PHOSPHATASE_KINASE"/>
    <property type="match status" value="1"/>
</dbReference>
<keyword evidence="3" id="KW-1185">Reference proteome</keyword>
<dbReference type="PANTHER" id="PTHR12083">
    <property type="entry name" value="BIFUNCTIONAL POLYNUCLEOTIDE PHOSPHATASE/KINASE"/>
    <property type="match status" value="1"/>
</dbReference>
<dbReference type="EMBL" id="BAABUK010000003">
    <property type="protein sequence ID" value="GAA5808687.1"/>
    <property type="molecule type" value="Genomic_DNA"/>
</dbReference>
<dbReference type="InterPro" id="IPR036412">
    <property type="entry name" value="HAD-like_sf"/>
</dbReference>